<keyword evidence="1" id="KW-0328">Glycosyltransferase</keyword>
<dbReference type="Gene3D" id="3.40.50.2000">
    <property type="entry name" value="Glycogen Phosphorylase B"/>
    <property type="match status" value="2"/>
</dbReference>
<keyword evidence="2" id="KW-1133">Transmembrane helix</keyword>
<dbReference type="GO" id="GO:0004497">
    <property type="term" value="F:monooxygenase activity"/>
    <property type="evidence" value="ECO:0007669"/>
    <property type="project" value="InterPro"/>
</dbReference>
<dbReference type="Proteomes" id="UP001295423">
    <property type="component" value="Unassembled WGS sequence"/>
</dbReference>
<sequence>MVPSSDDANSSMDPRKMTMMIPKDSICFLPQYLYFQDEDVFPDPSVFWPEQWNGSDSSRRKEMEQANSMTFSYGPQSCPGKPLAMEEIHQLLPQFLLHYSLHPEIENVGDETEQFDYCVILKRSNVRLVVKKLETATGTEDISESLSEQEMAIARRLYQFSPPATTSQGNANGSSCTGMSIIVLLLSILLGVMLLAPVFKHLDDGGSLPNSLKTAILTEPSPIGSCICGQSKRIKFLTEYLVNHTQDSVTLITADVYDKIRPAVWRDKVQVKYTFGMPLPSYKQISILLDWTSKALRELLRMQPDLIHVTTPGPLLFPSILASRLLRNTTLVMSCHTHLTAYAKTYLPPGINVVVDWILWRDTAIVHLFADVMLVTSPQIRDDFERHGIARVQVWQKGVDSEKFHPKFFSSEMRQRMTKDRSDKLLLVYIGRLAEEKRIVVLKGVLKKLPSATLCVIGAGPYGDSLREQFAGTDTIFLGESRGLELSQAFASGDVFLMPSTSETLGFVVLESMASGVPVVAADAGGLQHLIDNGRTGFLVTPEIATAFVERVQELVNSFSTKEGIIEGARMETKRWSWTQSMTQLKDEIYPRAMKRRLERF</sequence>
<evidence type="ECO:0000256" key="1">
    <source>
        <dbReference type="ARBA" id="ARBA00022676"/>
    </source>
</evidence>
<proteinExistence type="predicted"/>
<comment type="caution">
    <text evidence="5">The sequence shown here is derived from an EMBL/GenBank/DDBJ whole genome shotgun (WGS) entry which is preliminary data.</text>
</comment>
<evidence type="ECO:0000259" key="4">
    <source>
        <dbReference type="Pfam" id="PF13439"/>
    </source>
</evidence>
<dbReference type="Gene3D" id="1.10.630.10">
    <property type="entry name" value="Cytochrome P450"/>
    <property type="match status" value="1"/>
</dbReference>
<evidence type="ECO:0000313" key="6">
    <source>
        <dbReference type="Proteomes" id="UP001295423"/>
    </source>
</evidence>
<organism evidence="5 6">
    <name type="scientific">Cylindrotheca closterium</name>
    <dbReference type="NCBI Taxonomy" id="2856"/>
    <lineage>
        <taxon>Eukaryota</taxon>
        <taxon>Sar</taxon>
        <taxon>Stramenopiles</taxon>
        <taxon>Ochrophyta</taxon>
        <taxon>Bacillariophyta</taxon>
        <taxon>Bacillariophyceae</taxon>
        <taxon>Bacillariophycidae</taxon>
        <taxon>Bacillariales</taxon>
        <taxon>Bacillariaceae</taxon>
        <taxon>Cylindrotheca</taxon>
    </lineage>
</organism>
<accession>A0AAD2CBW0</accession>
<name>A0AAD2CBW0_9STRA</name>
<dbReference type="Pfam" id="PF00067">
    <property type="entry name" value="p450"/>
    <property type="match status" value="1"/>
</dbReference>
<dbReference type="SUPFAM" id="SSF53756">
    <property type="entry name" value="UDP-Glycosyltransferase/glycogen phosphorylase"/>
    <property type="match status" value="1"/>
</dbReference>
<dbReference type="InterPro" id="IPR001296">
    <property type="entry name" value="Glyco_trans_1"/>
</dbReference>
<dbReference type="EMBL" id="CAKOGP040000002">
    <property type="protein sequence ID" value="CAJ1923976.1"/>
    <property type="molecule type" value="Genomic_DNA"/>
</dbReference>
<reference evidence="5" key="1">
    <citation type="submission" date="2023-08" db="EMBL/GenBank/DDBJ databases">
        <authorList>
            <person name="Audoor S."/>
            <person name="Bilcke G."/>
        </authorList>
    </citation>
    <scope>NUCLEOTIDE SEQUENCE</scope>
</reference>
<protein>
    <submittedName>
        <fullName evidence="5">Uncharacterized protein</fullName>
    </submittedName>
</protein>
<evidence type="ECO:0000313" key="5">
    <source>
        <dbReference type="EMBL" id="CAJ1923976.1"/>
    </source>
</evidence>
<dbReference type="GO" id="GO:0005506">
    <property type="term" value="F:iron ion binding"/>
    <property type="evidence" value="ECO:0007669"/>
    <property type="project" value="InterPro"/>
</dbReference>
<keyword evidence="6" id="KW-1185">Reference proteome</keyword>
<dbReference type="InterPro" id="IPR001128">
    <property type="entry name" value="Cyt_P450"/>
</dbReference>
<dbReference type="AlphaFoldDB" id="A0AAD2CBW0"/>
<keyword evidence="2" id="KW-0812">Transmembrane</keyword>
<dbReference type="InterPro" id="IPR050194">
    <property type="entry name" value="Glycosyltransferase_grp1"/>
</dbReference>
<dbReference type="Pfam" id="PF13439">
    <property type="entry name" value="Glyco_transf_4"/>
    <property type="match status" value="1"/>
</dbReference>
<dbReference type="PANTHER" id="PTHR45947">
    <property type="entry name" value="SULFOQUINOVOSYL TRANSFERASE SQD2"/>
    <property type="match status" value="1"/>
</dbReference>
<dbReference type="GO" id="GO:0020037">
    <property type="term" value="F:heme binding"/>
    <property type="evidence" value="ECO:0007669"/>
    <property type="project" value="InterPro"/>
</dbReference>
<feature type="transmembrane region" description="Helical" evidence="2">
    <location>
        <begin position="178"/>
        <end position="199"/>
    </location>
</feature>
<feature type="domain" description="Glycosyltransferase subfamily 4-like N-terminal" evidence="4">
    <location>
        <begin position="229"/>
        <end position="402"/>
    </location>
</feature>
<dbReference type="GO" id="GO:0016757">
    <property type="term" value="F:glycosyltransferase activity"/>
    <property type="evidence" value="ECO:0007669"/>
    <property type="project" value="UniProtKB-KW"/>
</dbReference>
<dbReference type="PANTHER" id="PTHR45947:SF3">
    <property type="entry name" value="SULFOQUINOVOSYL TRANSFERASE SQD2"/>
    <property type="match status" value="1"/>
</dbReference>
<dbReference type="InterPro" id="IPR028098">
    <property type="entry name" value="Glyco_trans_4-like_N"/>
</dbReference>
<gene>
    <name evidence="5" type="ORF">CYCCA115_LOCUS1061</name>
</gene>
<dbReference type="Pfam" id="PF00534">
    <property type="entry name" value="Glycos_transf_1"/>
    <property type="match status" value="1"/>
</dbReference>
<keyword evidence="1" id="KW-0808">Transferase</keyword>
<feature type="domain" description="Glycosyl transferase family 1" evidence="3">
    <location>
        <begin position="421"/>
        <end position="570"/>
    </location>
</feature>
<dbReference type="GO" id="GO:0016705">
    <property type="term" value="F:oxidoreductase activity, acting on paired donors, with incorporation or reduction of molecular oxygen"/>
    <property type="evidence" value="ECO:0007669"/>
    <property type="project" value="InterPro"/>
</dbReference>
<dbReference type="CDD" id="cd03814">
    <property type="entry name" value="GT4-like"/>
    <property type="match status" value="1"/>
</dbReference>
<evidence type="ECO:0000256" key="2">
    <source>
        <dbReference type="SAM" id="Phobius"/>
    </source>
</evidence>
<keyword evidence="2" id="KW-0472">Membrane</keyword>
<dbReference type="SUPFAM" id="SSF48264">
    <property type="entry name" value="Cytochrome P450"/>
    <property type="match status" value="1"/>
</dbReference>
<evidence type="ECO:0000259" key="3">
    <source>
        <dbReference type="Pfam" id="PF00534"/>
    </source>
</evidence>
<dbReference type="InterPro" id="IPR036396">
    <property type="entry name" value="Cyt_P450_sf"/>
</dbReference>